<accession>A0A5E4GM40</accession>
<dbReference type="GO" id="GO:0004523">
    <property type="term" value="F:RNA-DNA hybrid ribonuclease activity"/>
    <property type="evidence" value="ECO:0007669"/>
    <property type="project" value="InterPro"/>
</dbReference>
<proteinExistence type="predicted"/>
<dbReference type="GO" id="GO:0003676">
    <property type="term" value="F:nucleic acid binding"/>
    <property type="evidence" value="ECO:0007669"/>
    <property type="project" value="InterPro"/>
</dbReference>
<gene>
    <name evidence="2" type="ORF">ALMOND_2B013164</name>
</gene>
<evidence type="ECO:0000313" key="3">
    <source>
        <dbReference type="Proteomes" id="UP000327085"/>
    </source>
</evidence>
<dbReference type="Gene3D" id="3.30.420.10">
    <property type="entry name" value="Ribonuclease H-like superfamily/Ribonuclease H"/>
    <property type="match status" value="1"/>
</dbReference>
<dbReference type="Proteomes" id="UP000327085">
    <property type="component" value="Unassembled WGS sequence"/>
</dbReference>
<feature type="domain" description="RNase H type-1" evidence="1">
    <location>
        <begin position="25"/>
        <end position="106"/>
    </location>
</feature>
<dbReference type="InterPro" id="IPR002156">
    <property type="entry name" value="RNaseH_domain"/>
</dbReference>
<dbReference type="AlphaFoldDB" id="A0A5E4GM40"/>
<organism evidence="2 3">
    <name type="scientific">Prunus dulcis</name>
    <name type="common">Almond</name>
    <name type="synonym">Amygdalus dulcis</name>
    <dbReference type="NCBI Taxonomy" id="3755"/>
    <lineage>
        <taxon>Eukaryota</taxon>
        <taxon>Viridiplantae</taxon>
        <taxon>Streptophyta</taxon>
        <taxon>Embryophyta</taxon>
        <taxon>Tracheophyta</taxon>
        <taxon>Spermatophyta</taxon>
        <taxon>Magnoliopsida</taxon>
        <taxon>eudicotyledons</taxon>
        <taxon>Gunneridae</taxon>
        <taxon>Pentapetalae</taxon>
        <taxon>rosids</taxon>
        <taxon>fabids</taxon>
        <taxon>Rosales</taxon>
        <taxon>Rosaceae</taxon>
        <taxon>Amygdaloideae</taxon>
        <taxon>Amygdaleae</taxon>
        <taxon>Prunus</taxon>
    </lineage>
</organism>
<evidence type="ECO:0000313" key="2">
    <source>
        <dbReference type="EMBL" id="VVA40869.1"/>
    </source>
</evidence>
<protein>
    <submittedName>
        <fullName evidence="2">PREDICTED: LOC110747193 partial</fullName>
    </submittedName>
</protein>
<dbReference type="InParanoid" id="A0A5E4GM40"/>
<reference evidence="3" key="1">
    <citation type="journal article" date="2020" name="Plant J.">
        <title>Transposons played a major role in the diversification between the closely related almond and peach genomes: results from the almond genome sequence.</title>
        <authorList>
            <person name="Alioto T."/>
            <person name="Alexiou K.G."/>
            <person name="Bardil A."/>
            <person name="Barteri F."/>
            <person name="Castanera R."/>
            <person name="Cruz F."/>
            <person name="Dhingra A."/>
            <person name="Duval H."/>
            <person name="Fernandez I Marti A."/>
            <person name="Frias L."/>
            <person name="Galan B."/>
            <person name="Garcia J.L."/>
            <person name="Howad W."/>
            <person name="Gomez-Garrido J."/>
            <person name="Gut M."/>
            <person name="Julca I."/>
            <person name="Morata J."/>
            <person name="Puigdomenech P."/>
            <person name="Ribeca P."/>
            <person name="Rubio Cabetas M.J."/>
            <person name="Vlasova A."/>
            <person name="Wirthensohn M."/>
            <person name="Garcia-Mas J."/>
            <person name="Gabaldon T."/>
            <person name="Casacuberta J.M."/>
            <person name="Arus P."/>
        </authorList>
    </citation>
    <scope>NUCLEOTIDE SEQUENCE [LARGE SCALE GENOMIC DNA]</scope>
    <source>
        <strain evidence="3">cv. Texas</strain>
    </source>
</reference>
<dbReference type="InterPro" id="IPR036397">
    <property type="entry name" value="RNaseH_sf"/>
</dbReference>
<sequence>MGCQNSCGGLLLQAGEKGGLWGGIATVMETEAIPEAMAACISSDLNKVEVEADATEIIQMIRGERRADTEMEAIVFDMQLLATEFQQVVFLHTSQRCNKAAQLHAAFVTRYGGNNACFIRQYMFVCKY</sequence>
<name>A0A5E4GM40_PRUDU</name>
<dbReference type="EMBL" id="CABIKO010001099">
    <property type="protein sequence ID" value="VVA40869.1"/>
    <property type="molecule type" value="Genomic_DNA"/>
</dbReference>
<evidence type="ECO:0000259" key="1">
    <source>
        <dbReference type="Pfam" id="PF13456"/>
    </source>
</evidence>
<dbReference type="Pfam" id="PF13456">
    <property type="entry name" value="RVT_3"/>
    <property type="match status" value="1"/>
</dbReference>
<dbReference type="Gramene" id="VVA40869">
    <property type="protein sequence ID" value="VVA40869"/>
    <property type="gene ID" value="Prudul26B013164"/>
</dbReference>